<name>A0A0M6YJ12_9RHOB</name>
<keyword evidence="5" id="KW-0804">Transcription</keyword>
<dbReference type="InterPro" id="IPR016032">
    <property type="entry name" value="Sig_transdc_resp-reg_C-effctor"/>
</dbReference>
<dbReference type="GO" id="GO:0006355">
    <property type="term" value="P:regulation of DNA-templated transcription"/>
    <property type="evidence" value="ECO:0007669"/>
    <property type="project" value="InterPro"/>
</dbReference>
<feature type="domain" description="Response regulatory" evidence="8">
    <location>
        <begin position="5"/>
        <end position="118"/>
    </location>
</feature>
<dbReference type="InterPro" id="IPR001867">
    <property type="entry name" value="OmpR/PhoB-type_DNA-bd"/>
</dbReference>
<evidence type="ECO:0000256" key="3">
    <source>
        <dbReference type="ARBA" id="ARBA00023015"/>
    </source>
</evidence>
<proteinExistence type="predicted"/>
<accession>A0A0M6YJ12</accession>
<evidence type="ECO:0000259" key="8">
    <source>
        <dbReference type="PROSITE" id="PS50110"/>
    </source>
</evidence>
<dbReference type="PROSITE" id="PS50110">
    <property type="entry name" value="RESPONSE_REGULATORY"/>
    <property type="match status" value="1"/>
</dbReference>
<evidence type="ECO:0000256" key="7">
    <source>
        <dbReference type="PROSITE-ProRule" id="PRU01091"/>
    </source>
</evidence>
<gene>
    <name evidence="10" type="primary">ompR_3</name>
    <name evidence="10" type="ORF">JDO7802_02375</name>
</gene>
<reference evidence="10 11" key="1">
    <citation type="submission" date="2015-07" db="EMBL/GenBank/DDBJ databases">
        <authorList>
            <person name="Noorani M."/>
        </authorList>
    </citation>
    <scope>NUCLEOTIDE SEQUENCE [LARGE SCALE GENOMIC DNA]</scope>
    <source>
        <strain evidence="10 11">CECT 7802</strain>
    </source>
</reference>
<evidence type="ECO:0000313" key="11">
    <source>
        <dbReference type="Proteomes" id="UP000049222"/>
    </source>
</evidence>
<dbReference type="AlphaFoldDB" id="A0A0M6YJ12"/>
<evidence type="ECO:0000259" key="9">
    <source>
        <dbReference type="PROSITE" id="PS51755"/>
    </source>
</evidence>
<dbReference type="SUPFAM" id="SSF52172">
    <property type="entry name" value="CheY-like"/>
    <property type="match status" value="1"/>
</dbReference>
<feature type="modified residue" description="4-aspartylphosphate" evidence="6">
    <location>
        <position position="54"/>
    </location>
</feature>
<dbReference type="GO" id="GO:0000976">
    <property type="term" value="F:transcription cis-regulatory region binding"/>
    <property type="evidence" value="ECO:0007669"/>
    <property type="project" value="TreeGrafter"/>
</dbReference>
<dbReference type="InterPro" id="IPR011006">
    <property type="entry name" value="CheY-like_superfamily"/>
</dbReference>
<keyword evidence="1 6" id="KW-0597">Phosphoprotein</keyword>
<feature type="DNA-binding region" description="OmpR/PhoB-type" evidence="7">
    <location>
        <begin position="131"/>
        <end position="231"/>
    </location>
</feature>
<dbReference type="InterPro" id="IPR001789">
    <property type="entry name" value="Sig_transdc_resp-reg_receiver"/>
</dbReference>
<dbReference type="STRING" id="420998.JDO7802_02375"/>
<dbReference type="Pfam" id="PF00072">
    <property type="entry name" value="Response_reg"/>
    <property type="match status" value="1"/>
</dbReference>
<dbReference type="Gene3D" id="1.10.10.10">
    <property type="entry name" value="Winged helix-like DNA-binding domain superfamily/Winged helix DNA-binding domain"/>
    <property type="match status" value="1"/>
</dbReference>
<dbReference type="Gene3D" id="3.40.50.2300">
    <property type="match status" value="1"/>
</dbReference>
<evidence type="ECO:0000313" key="10">
    <source>
        <dbReference type="EMBL" id="CTQ50352.1"/>
    </source>
</evidence>
<evidence type="ECO:0000256" key="1">
    <source>
        <dbReference type="ARBA" id="ARBA00022553"/>
    </source>
</evidence>
<sequence>MANGTILVIDDDPKVRALLSRTLEIDGFKVVEAADRASALRALTQHTPDLVTLDLNLGGEDGLDLAREIRRDLTVPIIMITGKGDVIDRIVGLELGADDYIAKPFHVREVLARVRALLRRSAKPQAPTQAGVTLMLDGLHLDLDRMVVRGRDGADCELTTADIKLLRAFVDNPVRALSRDRLMDLANGTDWTPTDRTIDNQVARLRKKIERDPTHPDLIRTVRGVGYMLTQRAEPSKRHA</sequence>
<dbReference type="Proteomes" id="UP000049222">
    <property type="component" value="Unassembled WGS sequence"/>
</dbReference>
<dbReference type="GO" id="GO:0032993">
    <property type="term" value="C:protein-DNA complex"/>
    <property type="evidence" value="ECO:0007669"/>
    <property type="project" value="TreeGrafter"/>
</dbReference>
<dbReference type="CDD" id="cd00383">
    <property type="entry name" value="trans_reg_C"/>
    <property type="match status" value="1"/>
</dbReference>
<feature type="domain" description="OmpR/PhoB-type" evidence="9">
    <location>
        <begin position="131"/>
        <end position="231"/>
    </location>
</feature>
<dbReference type="OrthoDB" id="9802426at2"/>
<dbReference type="Pfam" id="PF00486">
    <property type="entry name" value="Trans_reg_C"/>
    <property type="match status" value="1"/>
</dbReference>
<keyword evidence="4 7" id="KW-0238">DNA-binding</keyword>
<dbReference type="SMART" id="SM00862">
    <property type="entry name" value="Trans_reg_C"/>
    <property type="match status" value="1"/>
</dbReference>
<dbReference type="EMBL" id="CXSU01000012">
    <property type="protein sequence ID" value="CTQ50352.1"/>
    <property type="molecule type" value="Genomic_DNA"/>
</dbReference>
<dbReference type="SUPFAM" id="SSF46894">
    <property type="entry name" value="C-terminal effector domain of the bipartite response regulators"/>
    <property type="match status" value="1"/>
</dbReference>
<keyword evidence="3" id="KW-0805">Transcription regulation</keyword>
<dbReference type="RefSeq" id="WP_055085802.1">
    <property type="nucleotide sequence ID" value="NZ_CXSU01000012.1"/>
</dbReference>
<evidence type="ECO:0000256" key="5">
    <source>
        <dbReference type="ARBA" id="ARBA00023163"/>
    </source>
</evidence>
<dbReference type="PANTHER" id="PTHR48111:SF4">
    <property type="entry name" value="DNA-BINDING DUAL TRANSCRIPTIONAL REGULATOR OMPR"/>
    <property type="match status" value="1"/>
</dbReference>
<dbReference type="InterPro" id="IPR039420">
    <property type="entry name" value="WalR-like"/>
</dbReference>
<keyword evidence="2" id="KW-0902">Two-component regulatory system</keyword>
<dbReference type="Gene3D" id="6.10.250.690">
    <property type="match status" value="1"/>
</dbReference>
<dbReference type="InterPro" id="IPR036388">
    <property type="entry name" value="WH-like_DNA-bd_sf"/>
</dbReference>
<organism evidence="10 11">
    <name type="scientific">Jannaschia donghaensis</name>
    <dbReference type="NCBI Taxonomy" id="420998"/>
    <lineage>
        <taxon>Bacteria</taxon>
        <taxon>Pseudomonadati</taxon>
        <taxon>Pseudomonadota</taxon>
        <taxon>Alphaproteobacteria</taxon>
        <taxon>Rhodobacterales</taxon>
        <taxon>Roseobacteraceae</taxon>
        <taxon>Jannaschia</taxon>
    </lineage>
</organism>
<dbReference type="PROSITE" id="PS51755">
    <property type="entry name" value="OMPR_PHOB"/>
    <property type="match status" value="1"/>
</dbReference>
<evidence type="ECO:0000256" key="2">
    <source>
        <dbReference type="ARBA" id="ARBA00023012"/>
    </source>
</evidence>
<dbReference type="GO" id="GO:0005829">
    <property type="term" value="C:cytosol"/>
    <property type="evidence" value="ECO:0007669"/>
    <property type="project" value="TreeGrafter"/>
</dbReference>
<dbReference type="SMART" id="SM00448">
    <property type="entry name" value="REC"/>
    <property type="match status" value="1"/>
</dbReference>
<protein>
    <submittedName>
        <fullName evidence="10">Transcriptional regulatory protein OmpR</fullName>
    </submittedName>
</protein>
<evidence type="ECO:0000256" key="6">
    <source>
        <dbReference type="PROSITE-ProRule" id="PRU00169"/>
    </source>
</evidence>
<dbReference type="GO" id="GO:0000156">
    <property type="term" value="F:phosphorelay response regulator activity"/>
    <property type="evidence" value="ECO:0007669"/>
    <property type="project" value="TreeGrafter"/>
</dbReference>
<dbReference type="PANTHER" id="PTHR48111">
    <property type="entry name" value="REGULATOR OF RPOS"/>
    <property type="match status" value="1"/>
</dbReference>
<evidence type="ECO:0000256" key="4">
    <source>
        <dbReference type="ARBA" id="ARBA00023125"/>
    </source>
</evidence>
<keyword evidence="11" id="KW-1185">Reference proteome</keyword>